<name>A0A7S1CLU2_9STRA</name>
<dbReference type="PANTHER" id="PTHR19211">
    <property type="entry name" value="ATP-BINDING TRANSPORT PROTEIN-RELATED"/>
    <property type="match status" value="1"/>
</dbReference>
<keyword evidence="3" id="KW-0067">ATP-binding</keyword>
<dbReference type="Pfam" id="PF00005">
    <property type="entry name" value="ABC_tran"/>
    <property type="match status" value="2"/>
</dbReference>
<evidence type="ECO:0000256" key="4">
    <source>
        <dbReference type="SAM" id="Coils"/>
    </source>
</evidence>
<sequence length="572" mass="63792">MDEETQSLVLHSEITMRLVEGITVNCSTHDRTIHPNAKDIAVTNCTMSLFGFDLLQDTDIKLSWGQRYGLIGPNGCGKSTLMHMLGRRMIPMPKSIDSFHVTSEVEASDKSALTSVMEVDVERRALEAEADEVGELLDDPEFGDAYAERLNAIYERLEELEADTAEMRAAAILHGLGFDRDMQNKATKDFSGGWRMRIALARALFLQPSLLLLDEPTNHLDYPAVVWLTDYLNRWEKTVIVVSHDREFLNDVTTDVIHVDNKKLVYYRGNFDAFEESRAERRRHQLKAIESQEARRKHMQAFVDRFRYNAKRASLAQSRLKALARMESLDEVIDDPTWAFSFPDPGPLARPVLAVSDVSFGYTPEKTLFTGVEFGVDTDSRIAILGPNGAGKSTLLNLLLGNLNATSGHVTRNGRLRTAVFTQHHVAQLDLHRSPVEHMLHKFGPSAKRDAVRSHLGKFGISGDLALQKMGTLSGGQKSRVAFAQITWTKPHLVCLDEPTNHLDLDTIDALIVALGAFNGGVVIVSHDQHFVSSVADEIWYVADGKVTRFEGTLAEYKKSLLDAVAAAEARR</sequence>
<evidence type="ECO:0000256" key="2">
    <source>
        <dbReference type="ARBA" id="ARBA00022741"/>
    </source>
</evidence>
<keyword evidence="2" id="KW-0547">Nucleotide-binding</keyword>
<keyword evidence="4" id="KW-0175">Coiled coil</keyword>
<dbReference type="PROSITE" id="PS50893">
    <property type="entry name" value="ABC_TRANSPORTER_2"/>
    <property type="match status" value="2"/>
</dbReference>
<dbReference type="PROSITE" id="PS00211">
    <property type="entry name" value="ABC_TRANSPORTER_1"/>
    <property type="match status" value="2"/>
</dbReference>
<protein>
    <recommendedName>
        <fullName evidence="5">ABC transporter domain-containing protein</fullName>
    </recommendedName>
</protein>
<dbReference type="Gene3D" id="3.40.50.300">
    <property type="entry name" value="P-loop containing nucleotide triphosphate hydrolases"/>
    <property type="match status" value="2"/>
</dbReference>
<dbReference type="InterPro" id="IPR032781">
    <property type="entry name" value="ABC_tran_Xtn"/>
</dbReference>
<dbReference type="AlphaFoldDB" id="A0A7S1CLU2"/>
<dbReference type="PANTHER" id="PTHR19211:SF117">
    <property type="entry name" value="ATP-BINDING CASSETTE SUB-FAMILY F MEMBER 3"/>
    <property type="match status" value="1"/>
</dbReference>
<organism evidence="6">
    <name type="scientific">Bicosoecida sp. CB-2014</name>
    <dbReference type="NCBI Taxonomy" id="1486930"/>
    <lineage>
        <taxon>Eukaryota</taxon>
        <taxon>Sar</taxon>
        <taxon>Stramenopiles</taxon>
        <taxon>Bigyra</taxon>
        <taxon>Opalozoa</taxon>
        <taxon>Bicosoecida</taxon>
    </lineage>
</organism>
<accession>A0A7S1CLU2</accession>
<dbReference type="FunFam" id="3.40.50.300:FF:000011">
    <property type="entry name" value="Putative ABC transporter ATP-binding component"/>
    <property type="match status" value="1"/>
</dbReference>
<dbReference type="EMBL" id="HBFS01021188">
    <property type="protein sequence ID" value="CAD8920916.1"/>
    <property type="molecule type" value="Transcribed_RNA"/>
</dbReference>
<feature type="domain" description="ABC transporter" evidence="5">
    <location>
        <begin position="40"/>
        <end position="286"/>
    </location>
</feature>
<dbReference type="InterPro" id="IPR003593">
    <property type="entry name" value="AAA+_ATPase"/>
</dbReference>
<evidence type="ECO:0000256" key="1">
    <source>
        <dbReference type="ARBA" id="ARBA00022737"/>
    </source>
</evidence>
<keyword evidence="1" id="KW-0677">Repeat</keyword>
<dbReference type="Pfam" id="PF12848">
    <property type="entry name" value="ABC_tran_Xtn"/>
    <property type="match status" value="1"/>
</dbReference>
<dbReference type="SUPFAM" id="SSF52540">
    <property type="entry name" value="P-loop containing nucleoside triphosphate hydrolases"/>
    <property type="match status" value="2"/>
</dbReference>
<dbReference type="InterPro" id="IPR003439">
    <property type="entry name" value="ABC_transporter-like_ATP-bd"/>
</dbReference>
<dbReference type="CDD" id="cd03221">
    <property type="entry name" value="ABCF_EF-3"/>
    <property type="match status" value="2"/>
</dbReference>
<feature type="domain" description="ABC transporter" evidence="5">
    <location>
        <begin position="353"/>
        <end position="569"/>
    </location>
</feature>
<reference evidence="6" key="1">
    <citation type="submission" date="2021-01" db="EMBL/GenBank/DDBJ databases">
        <authorList>
            <person name="Corre E."/>
            <person name="Pelletier E."/>
            <person name="Niang G."/>
            <person name="Scheremetjew M."/>
            <person name="Finn R."/>
            <person name="Kale V."/>
            <person name="Holt S."/>
            <person name="Cochrane G."/>
            <person name="Meng A."/>
            <person name="Brown T."/>
            <person name="Cohen L."/>
        </authorList>
    </citation>
    <scope>NUCLEOTIDE SEQUENCE</scope>
    <source>
        <strain evidence="6">Ms1</strain>
    </source>
</reference>
<dbReference type="InterPro" id="IPR017871">
    <property type="entry name" value="ABC_transporter-like_CS"/>
</dbReference>
<dbReference type="GO" id="GO:0016887">
    <property type="term" value="F:ATP hydrolysis activity"/>
    <property type="evidence" value="ECO:0007669"/>
    <property type="project" value="InterPro"/>
</dbReference>
<evidence type="ECO:0000259" key="5">
    <source>
        <dbReference type="PROSITE" id="PS50893"/>
    </source>
</evidence>
<dbReference type="GO" id="GO:0005524">
    <property type="term" value="F:ATP binding"/>
    <property type="evidence" value="ECO:0007669"/>
    <property type="project" value="UniProtKB-KW"/>
</dbReference>
<dbReference type="SMART" id="SM00382">
    <property type="entry name" value="AAA"/>
    <property type="match status" value="2"/>
</dbReference>
<evidence type="ECO:0000313" key="6">
    <source>
        <dbReference type="EMBL" id="CAD8920916.1"/>
    </source>
</evidence>
<evidence type="ECO:0000256" key="3">
    <source>
        <dbReference type="ARBA" id="ARBA00022840"/>
    </source>
</evidence>
<feature type="coiled-coil region" evidence="4">
    <location>
        <begin position="143"/>
        <end position="170"/>
    </location>
</feature>
<dbReference type="FunFam" id="3.40.50.300:FF:000104">
    <property type="entry name" value="ATP-binding cassette sub-family F member 3"/>
    <property type="match status" value="1"/>
</dbReference>
<proteinExistence type="predicted"/>
<dbReference type="InterPro" id="IPR027417">
    <property type="entry name" value="P-loop_NTPase"/>
</dbReference>
<dbReference type="InterPro" id="IPR050611">
    <property type="entry name" value="ABCF"/>
</dbReference>
<gene>
    <name evidence="6" type="ORF">BSP0115_LOCUS14178</name>
</gene>